<reference evidence="2 3" key="1">
    <citation type="submission" date="2011-09" db="EMBL/GenBank/DDBJ databases">
        <authorList>
            <person name="Weinstock G."/>
            <person name="Sodergren E."/>
            <person name="Clifton S."/>
            <person name="Fulton L."/>
            <person name="Fulton B."/>
            <person name="Courtney L."/>
            <person name="Fronick C."/>
            <person name="Harrison M."/>
            <person name="Strong C."/>
            <person name="Farmer C."/>
            <person name="Delahaunty K."/>
            <person name="Markovic C."/>
            <person name="Hall O."/>
            <person name="Minx P."/>
            <person name="Tomlinson C."/>
            <person name="Mitreva M."/>
            <person name="Hou S."/>
            <person name="Chen J."/>
            <person name="Wollam A."/>
            <person name="Pepin K.H."/>
            <person name="Johnson M."/>
            <person name="Bhonagiri V."/>
            <person name="Zhang X."/>
            <person name="Suruliraj S."/>
            <person name="Warren W."/>
            <person name="Chinwalla A."/>
            <person name="Mardis E.R."/>
            <person name="Wilson R.K."/>
        </authorList>
    </citation>
    <scope>NUCLEOTIDE SEQUENCE [LARGE SCALE GENOMIC DNA]</scope>
    <source>
        <strain evidence="2 3">F0435</strain>
    </source>
</reference>
<sequence length="39" mass="4421">MIGYNDYRIISIIAVISLYDPSSVSLAINYQLLLFVLTK</sequence>
<accession>H1LI97</accession>
<dbReference type="Proteomes" id="UP000005025">
    <property type="component" value="Unassembled WGS sequence"/>
</dbReference>
<dbReference type="AlphaFoldDB" id="H1LI97"/>
<dbReference type="EMBL" id="AGRJ01000202">
    <property type="protein sequence ID" value="EHO49930.1"/>
    <property type="molecule type" value="Genomic_DNA"/>
</dbReference>
<keyword evidence="1" id="KW-0812">Transmembrane</keyword>
<gene>
    <name evidence="2" type="ORF">HMPREF9104_02338</name>
</gene>
<protein>
    <submittedName>
        <fullName evidence="2">Uncharacterized protein</fullName>
    </submittedName>
</protein>
<feature type="transmembrane region" description="Helical" evidence="1">
    <location>
        <begin position="12"/>
        <end position="37"/>
    </location>
</feature>
<keyword evidence="1" id="KW-0472">Membrane</keyword>
<proteinExistence type="predicted"/>
<name>H1LI97_9LACO</name>
<dbReference type="HOGENOM" id="CLU_3311784_0_0_9"/>
<evidence type="ECO:0000313" key="2">
    <source>
        <dbReference type="EMBL" id="EHO49930.1"/>
    </source>
</evidence>
<comment type="caution">
    <text evidence="2">The sequence shown here is derived from an EMBL/GenBank/DDBJ whole genome shotgun (WGS) entry which is preliminary data.</text>
</comment>
<keyword evidence="1" id="KW-1133">Transmembrane helix</keyword>
<evidence type="ECO:0000313" key="3">
    <source>
        <dbReference type="Proteomes" id="UP000005025"/>
    </source>
</evidence>
<organism evidence="2 3">
    <name type="scientific">Lentilactobacillus kisonensis F0435</name>
    <dbReference type="NCBI Taxonomy" id="797516"/>
    <lineage>
        <taxon>Bacteria</taxon>
        <taxon>Bacillati</taxon>
        <taxon>Bacillota</taxon>
        <taxon>Bacilli</taxon>
        <taxon>Lactobacillales</taxon>
        <taxon>Lactobacillaceae</taxon>
        <taxon>Lentilactobacillus</taxon>
    </lineage>
</organism>
<evidence type="ECO:0000256" key="1">
    <source>
        <dbReference type="SAM" id="Phobius"/>
    </source>
</evidence>
<dbReference type="STRING" id="797516.HMPREF9104_02338"/>